<evidence type="ECO:0000313" key="1">
    <source>
        <dbReference type="EMBL" id="UGS35508.1"/>
    </source>
</evidence>
<accession>A0A9E6XW32</accession>
<gene>
    <name evidence="1" type="ORF">DSM104329_01901</name>
</gene>
<dbReference type="EMBL" id="CP087164">
    <property type="protein sequence ID" value="UGS35508.1"/>
    <property type="molecule type" value="Genomic_DNA"/>
</dbReference>
<sequence>MSAVAEVAEQMTVLRHKAEQVEELVSPPRSVRERRPETAAEESLAQRRWGWYQGLEDAVLDLSNSLPEGTEDYDARKLFEFLIELRRAITADPEASDERGEVELATIKMRDVVHRIGRRLEHNILDDPQSAARSVFTTLRSVGVGDLSRLLGVSTKTINTWKAGGPVTRKADRVVVLAQLLTYLRSSMTPTGLVMWFDAPRHQLGGRTPLQLLDENEAAARETLVALARGARGQLAG</sequence>
<keyword evidence="2" id="KW-1185">Reference proteome</keyword>
<dbReference type="Proteomes" id="UP001162834">
    <property type="component" value="Chromosome"/>
</dbReference>
<evidence type="ECO:0000313" key="2">
    <source>
        <dbReference type="Proteomes" id="UP001162834"/>
    </source>
</evidence>
<proteinExistence type="predicted"/>
<protein>
    <recommendedName>
        <fullName evidence="3">Antitoxin Xre/MbcA/ParS-like toxin-binding domain-containing protein</fullName>
    </recommendedName>
</protein>
<dbReference type="AlphaFoldDB" id="A0A9E6XW32"/>
<name>A0A9E6XW32_9ACTN</name>
<organism evidence="1 2">
    <name type="scientific">Capillimicrobium parvum</name>
    <dbReference type="NCBI Taxonomy" id="2884022"/>
    <lineage>
        <taxon>Bacteria</taxon>
        <taxon>Bacillati</taxon>
        <taxon>Actinomycetota</taxon>
        <taxon>Thermoleophilia</taxon>
        <taxon>Solirubrobacterales</taxon>
        <taxon>Capillimicrobiaceae</taxon>
        <taxon>Capillimicrobium</taxon>
    </lineage>
</organism>
<evidence type="ECO:0008006" key="3">
    <source>
        <dbReference type="Google" id="ProtNLM"/>
    </source>
</evidence>
<reference evidence="1" key="1">
    <citation type="journal article" date="2022" name="Int. J. Syst. Evol. Microbiol.">
        <title>Pseudomonas aegrilactucae sp. nov. and Pseudomonas morbosilactucae sp. nov., pathogens causing bacterial rot of lettuce in Japan.</title>
        <authorList>
            <person name="Sawada H."/>
            <person name="Fujikawa T."/>
            <person name="Satou M."/>
        </authorList>
    </citation>
    <scope>NUCLEOTIDE SEQUENCE</scope>
    <source>
        <strain evidence="1">0166_1</strain>
    </source>
</reference>
<dbReference type="KEGG" id="sbae:DSM104329_01901"/>